<dbReference type="Gene3D" id="3.60.110.10">
    <property type="entry name" value="Carbon-nitrogen hydrolase"/>
    <property type="match status" value="1"/>
</dbReference>
<evidence type="ECO:0000313" key="12">
    <source>
        <dbReference type="Proteomes" id="UP001138768"/>
    </source>
</evidence>
<accession>A0A9X0WBJ9</accession>
<evidence type="ECO:0000256" key="1">
    <source>
        <dbReference type="ARBA" id="ARBA00004651"/>
    </source>
</evidence>
<dbReference type="RefSeq" id="WP_200247321.1">
    <property type="nucleotide sequence ID" value="NZ_NRRY01000039.1"/>
</dbReference>
<dbReference type="InterPro" id="IPR036526">
    <property type="entry name" value="C-N_Hydrolase_sf"/>
</dbReference>
<dbReference type="InterPro" id="IPR045378">
    <property type="entry name" value="LNT_N"/>
</dbReference>
<evidence type="ECO:0000313" key="11">
    <source>
        <dbReference type="EMBL" id="MBK1620409.1"/>
    </source>
</evidence>
<comment type="subcellular location">
    <subcellularLocation>
        <location evidence="1 9">Cell membrane</location>
        <topology evidence="1 9">Multi-pass membrane protein</topology>
    </subcellularLocation>
</comment>
<dbReference type="Proteomes" id="UP001138768">
    <property type="component" value="Unassembled WGS sequence"/>
</dbReference>
<evidence type="ECO:0000256" key="6">
    <source>
        <dbReference type="ARBA" id="ARBA00022989"/>
    </source>
</evidence>
<dbReference type="SUPFAM" id="SSF56317">
    <property type="entry name" value="Carbon-nitrogen hydrolase"/>
    <property type="match status" value="1"/>
</dbReference>
<comment type="pathway">
    <text evidence="9">Protein modification; lipoprotein biosynthesis (N-acyl transfer).</text>
</comment>
<feature type="transmembrane region" description="Helical" evidence="9">
    <location>
        <begin position="114"/>
        <end position="140"/>
    </location>
</feature>
<keyword evidence="6 9" id="KW-1133">Transmembrane helix</keyword>
<dbReference type="PROSITE" id="PS50263">
    <property type="entry name" value="CN_HYDROLASE"/>
    <property type="match status" value="1"/>
</dbReference>
<dbReference type="NCBIfam" id="TIGR00546">
    <property type="entry name" value="lnt"/>
    <property type="match status" value="1"/>
</dbReference>
<dbReference type="GO" id="GO:0005886">
    <property type="term" value="C:plasma membrane"/>
    <property type="evidence" value="ECO:0007669"/>
    <property type="project" value="UniProtKB-SubCell"/>
</dbReference>
<keyword evidence="12" id="KW-1185">Reference proteome</keyword>
<keyword evidence="5 9" id="KW-0812">Transmembrane</keyword>
<protein>
    <recommendedName>
        <fullName evidence="9">Apolipoprotein N-acyltransferase</fullName>
        <shortName evidence="9">ALP N-acyltransferase</shortName>
        <ecNumber evidence="9">2.3.1.269</ecNumber>
    </recommendedName>
</protein>
<evidence type="ECO:0000256" key="8">
    <source>
        <dbReference type="ARBA" id="ARBA00023315"/>
    </source>
</evidence>
<dbReference type="InterPro" id="IPR003010">
    <property type="entry name" value="C-N_Hydrolase"/>
</dbReference>
<keyword evidence="7 9" id="KW-0472">Membrane</keyword>
<organism evidence="11 12">
    <name type="scientific">Lamprobacter modestohalophilus</name>
    <dbReference type="NCBI Taxonomy" id="1064514"/>
    <lineage>
        <taxon>Bacteria</taxon>
        <taxon>Pseudomonadati</taxon>
        <taxon>Pseudomonadota</taxon>
        <taxon>Gammaproteobacteria</taxon>
        <taxon>Chromatiales</taxon>
        <taxon>Chromatiaceae</taxon>
        <taxon>Lamprobacter</taxon>
    </lineage>
</organism>
<gene>
    <name evidence="9" type="primary">lnt</name>
    <name evidence="11" type="ORF">CKO42_18575</name>
</gene>
<dbReference type="Pfam" id="PF00795">
    <property type="entry name" value="CN_hydrolase"/>
    <property type="match status" value="1"/>
</dbReference>
<comment type="similarity">
    <text evidence="2 9">Belongs to the CN hydrolase family. Apolipoprotein N-acyltransferase subfamily.</text>
</comment>
<comment type="caution">
    <text evidence="11">The sequence shown here is derived from an EMBL/GenBank/DDBJ whole genome shotgun (WGS) entry which is preliminary data.</text>
</comment>
<evidence type="ECO:0000256" key="7">
    <source>
        <dbReference type="ARBA" id="ARBA00023136"/>
    </source>
</evidence>
<feature type="transmembrane region" description="Helical" evidence="9">
    <location>
        <begin position="515"/>
        <end position="534"/>
    </location>
</feature>
<dbReference type="HAMAP" id="MF_01148">
    <property type="entry name" value="Lnt"/>
    <property type="match status" value="1"/>
</dbReference>
<evidence type="ECO:0000256" key="4">
    <source>
        <dbReference type="ARBA" id="ARBA00022679"/>
    </source>
</evidence>
<dbReference type="InterPro" id="IPR004563">
    <property type="entry name" value="Apolipo_AcylTrfase"/>
</dbReference>
<dbReference type="CDD" id="cd07571">
    <property type="entry name" value="ALP_N-acyl_transferase"/>
    <property type="match status" value="1"/>
</dbReference>
<feature type="transmembrane region" description="Helical" evidence="9">
    <location>
        <begin position="39"/>
        <end position="72"/>
    </location>
</feature>
<feature type="transmembrane region" description="Helical" evidence="9">
    <location>
        <begin position="152"/>
        <end position="173"/>
    </location>
</feature>
<dbReference type="PANTHER" id="PTHR38686">
    <property type="entry name" value="APOLIPOPROTEIN N-ACYLTRANSFERASE"/>
    <property type="match status" value="1"/>
</dbReference>
<dbReference type="PANTHER" id="PTHR38686:SF1">
    <property type="entry name" value="APOLIPOPROTEIN N-ACYLTRANSFERASE"/>
    <property type="match status" value="1"/>
</dbReference>
<feature type="transmembrane region" description="Helical" evidence="9">
    <location>
        <begin position="193"/>
        <end position="216"/>
    </location>
</feature>
<evidence type="ECO:0000256" key="9">
    <source>
        <dbReference type="HAMAP-Rule" id="MF_01148"/>
    </source>
</evidence>
<dbReference type="EMBL" id="NRRY01000039">
    <property type="protein sequence ID" value="MBK1620409.1"/>
    <property type="molecule type" value="Genomic_DNA"/>
</dbReference>
<sequence length="547" mass="60288">MTDAERAGARWYQVFAGVFRAWVSVTVKRVFHRPGWLSALIALLSGALMVLSFAPIGLYPLAVVSLLGFYLALRGRDGAGAFGIGWLFGLALFGAGVAWVRISLNEFGNMPALVANLLMLLFVAVMALYYGLTAWLIRFIEHRLAADSMPRWAGPLLLLPSIWVLMEWVRGWLFTGFPWLFAGNGQLDGPLGGLAPVLGVHGLSLAVAVSAGLLWGLLRWRGEARWRVAAGFLLIWVCAGMLWQIGWTRPAPNAEQRPIRVSVIQGNVEQAVKWDADGLLPTLEIYLTLTKAHLESDLIIWPETAIPEFFDRVEEPLLKPLGVTARETGTEVVIGLPVMEPDGRYYNALVSLGSSEDRYFKRHLVPFGEFLPFKAQLQPLIDWFEVPMSDFSRGDAARPLLQVGVWPVGVSICYEDVFPDEVRQALPEAAFLINVSNDAWFGDSLAPHQHLQFARLRALESGRWLIRATNTGISAIIDSRGQVRDQLPLFARAALTGTLEARVGSTPFVRFGSQVPLSMAALMLLAGLVLALRVRRQARTSVAQAAE</sequence>
<keyword evidence="3 9" id="KW-1003">Cell membrane</keyword>
<comment type="function">
    <text evidence="9">Catalyzes the phospholipid dependent N-acylation of the N-terminal cysteine of apolipoprotein, the last step in lipoprotein maturation.</text>
</comment>
<dbReference type="GO" id="GO:0042158">
    <property type="term" value="P:lipoprotein biosynthetic process"/>
    <property type="evidence" value="ECO:0007669"/>
    <property type="project" value="UniProtKB-UniRule"/>
</dbReference>
<keyword evidence="4 9" id="KW-0808">Transferase</keyword>
<evidence type="ECO:0000256" key="2">
    <source>
        <dbReference type="ARBA" id="ARBA00010065"/>
    </source>
</evidence>
<dbReference type="Pfam" id="PF20154">
    <property type="entry name" value="LNT_N"/>
    <property type="match status" value="1"/>
</dbReference>
<proteinExistence type="inferred from homology"/>
<dbReference type="GO" id="GO:0016410">
    <property type="term" value="F:N-acyltransferase activity"/>
    <property type="evidence" value="ECO:0007669"/>
    <property type="project" value="UniProtKB-UniRule"/>
</dbReference>
<feature type="transmembrane region" description="Helical" evidence="9">
    <location>
        <begin position="228"/>
        <end position="247"/>
    </location>
</feature>
<keyword evidence="8 9" id="KW-0012">Acyltransferase</keyword>
<reference evidence="11 12" key="1">
    <citation type="journal article" date="2020" name="Microorganisms">
        <title>Osmotic Adaptation and Compatible Solute Biosynthesis of Phototrophic Bacteria as Revealed from Genome Analyses.</title>
        <authorList>
            <person name="Imhoff J.F."/>
            <person name="Rahn T."/>
            <person name="Kunzel S."/>
            <person name="Keller A."/>
            <person name="Neulinger S.C."/>
        </authorList>
    </citation>
    <scope>NUCLEOTIDE SEQUENCE [LARGE SCALE GENOMIC DNA]</scope>
    <source>
        <strain evidence="11 12">DSM 25653</strain>
    </source>
</reference>
<dbReference type="EC" id="2.3.1.269" evidence="9"/>
<evidence type="ECO:0000256" key="5">
    <source>
        <dbReference type="ARBA" id="ARBA00022692"/>
    </source>
</evidence>
<comment type="catalytic activity">
    <reaction evidence="9">
        <text>N-terminal S-1,2-diacyl-sn-glyceryl-L-cysteinyl-[lipoprotein] + a glycerophospholipid = N-acyl-S-1,2-diacyl-sn-glyceryl-L-cysteinyl-[lipoprotein] + a 2-acyl-sn-glycero-3-phospholipid + H(+)</text>
        <dbReference type="Rhea" id="RHEA:48228"/>
        <dbReference type="Rhea" id="RHEA-COMP:14681"/>
        <dbReference type="Rhea" id="RHEA-COMP:14684"/>
        <dbReference type="ChEBI" id="CHEBI:15378"/>
        <dbReference type="ChEBI" id="CHEBI:136912"/>
        <dbReference type="ChEBI" id="CHEBI:140656"/>
        <dbReference type="ChEBI" id="CHEBI:140657"/>
        <dbReference type="ChEBI" id="CHEBI:140660"/>
        <dbReference type="EC" id="2.3.1.269"/>
    </reaction>
</comment>
<evidence type="ECO:0000256" key="3">
    <source>
        <dbReference type="ARBA" id="ARBA00022475"/>
    </source>
</evidence>
<dbReference type="AlphaFoldDB" id="A0A9X0WBJ9"/>
<feature type="transmembrane region" description="Helical" evidence="9">
    <location>
        <begin position="79"/>
        <end position="102"/>
    </location>
</feature>
<name>A0A9X0WBJ9_9GAMM</name>
<evidence type="ECO:0000259" key="10">
    <source>
        <dbReference type="PROSITE" id="PS50263"/>
    </source>
</evidence>
<feature type="domain" description="CN hydrolase" evidence="10">
    <location>
        <begin position="264"/>
        <end position="501"/>
    </location>
</feature>